<dbReference type="EMBL" id="LT934425">
    <property type="protein sequence ID" value="SOH03080.1"/>
    <property type="molecule type" value="Genomic_DNA"/>
</dbReference>
<dbReference type="Proteomes" id="UP000221734">
    <property type="component" value="Chromosome Kuenenia_stuttgartiensis_MBR1"/>
</dbReference>
<sequence>MAHKVIDKLAEIVRGSLTSGYEVVLLTSSSVRSHVRRLMKNALPQLAVCRIRKFLPA</sequence>
<dbReference type="Gene3D" id="3.40.50.12790">
    <property type="entry name" value="FHIPEP family, domain 4"/>
    <property type="match status" value="1"/>
</dbReference>
<keyword evidence="2" id="KW-1185">Reference proteome</keyword>
<evidence type="ECO:0000313" key="2">
    <source>
        <dbReference type="Proteomes" id="UP000221734"/>
    </source>
</evidence>
<dbReference type="InterPro" id="IPR042196">
    <property type="entry name" value="FHIPEP_4"/>
</dbReference>
<dbReference type="KEGG" id="kst:KSMBR1_0566"/>
<dbReference type="AlphaFoldDB" id="A0A2C9CBL2"/>
<keyword evidence="1" id="KW-0282">Flagellum</keyword>
<organism evidence="1 2">
    <name type="scientific">Kuenenia stuttgartiensis</name>
    <dbReference type="NCBI Taxonomy" id="174633"/>
    <lineage>
        <taxon>Bacteria</taxon>
        <taxon>Pseudomonadati</taxon>
        <taxon>Planctomycetota</taxon>
        <taxon>Candidatus Brocadiia</taxon>
        <taxon>Candidatus Brocadiales</taxon>
        <taxon>Candidatus Brocadiaceae</taxon>
        <taxon>Candidatus Kuenenia</taxon>
    </lineage>
</organism>
<accession>A0A2C9CBL2</accession>
<keyword evidence="1" id="KW-0966">Cell projection</keyword>
<protein>
    <submittedName>
        <fullName evidence="1">Strong similarity to flagellar biosynthesis protein FlhA</fullName>
    </submittedName>
</protein>
<keyword evidence="1" id="KW-0969">Cilium</keyword>
<name>A0A2C9CBL2_KUEST</name>
<proteinExistence type="predicted"/>
<reference evidence="2" key="1">
    <citation type="submission" date="2017-10" db="EMBL/GenBank/DDBJ databases">
        <authorList>
            <person name="Frank J."/>
        </authorList>
    </citation>
    <scope>NUCLEOTIDE SEQUENCE [LARGE SCALE GENOMIC DNA]</scope>
</reference>
<gene>
    <name evidence="1" type="primary">flhA_1</name>
    <name evidence="1" type="ORF">KSMBR1_0566</name>
</gene>
<evidence type="ECO:0000313" key="1">
    <source>
        <dbReference type="EMBL" id="SOH03080.1"/>
    </source>
</evidence>